<keyword evidence="2" id="KW-1133">Transmembrane helix</keyword>
<proteinExistence type="inferred from homology"/>
<evidence type="ECO:0000259" key="3">
    <source>
        <dbReference type="Pfam" id="PF03816"/>
    </source>
</evidence>
<gene>
    <name evidence="4" type="ORF">J2S15_000538</name>
</gene>
<accession>A0ABU0DYT5</accession>
<dbReference type="PANTHER" id="PTHR33392:SF6">
    <property type="entry name" value="POLYISOPRENYL-TEICHOIC ACID--PEPTIDOGLYCAN TEICHOIC ACID TRANSFERASE TAGU"/>
    <property type="match status" value="1"/>
</dbReference>
<dbReference type="InterPro" id="IPR050922">
    <property type="entry name" value="LytR/CpsA/Psr_CW_biosynth"/>
</dbReference>
<dbReference type="Pfam" id="PF03816">
    <property type="entry name" value="LytR_cpsA_psr"/>
    <property type="match status" value="1"/>
</dbReference>
<keyword evidence="2" id="KW-0472">Membrane</keyword>
<feature type="transmembrane region" description="Helical" evidence="2">
    <location>
        <begin position="9"/>
        <end position="31"/>
    </location>
</feature>
<sequence length="322" mass="35683">MSKKAKKRLIIVLSSILALILVVFVAGNLYIDSILNKMNKTDEFEASEVNATELDGDVVNIALIGIDESDGTARSDVVKIISLNFDTKKISITSVQRDNLVYQPMEERYEKLNHAYWYDGAQGTLSSLNYNFDLDITQYVKFDFNSVVNIVDILGGVDITMTDAEAAQLGIGGGGTYHLNGEEALAYSRIRKIDSDYERMQRQNNVIDALLAKVGDQSATGLLSVVNDVMPYIETNVSNGSFKNYATSYLTFDKSLNQYQFPSGGYSSILASLSLYGYGPHYVLNDFAGEVKLMHDNIYGGDYTVSENVLKVDRETKEMAGY</sequence>
<keyword evidence="2" id="KW-0812">Transmembrane</keyword>
<comment type="caution">
    <text evidence="4">The sequence shown here is derived from an EMBL/GenBank/DDBJ whole genome shotgun (WGS) entry which is preliminary data.</text>
</comment>
<protein>
    <submittedName>
        <fullName evidence="4">LCP family protein required for cell wall assembly</fullName>
    </submittedName>
</protein>
<evidence type="ECO:0000313" key="4">
    <source>
        <dbReference type="EMBL" id="MDQ0359807.1"/>
    </source>
</evidence>
<dbReference type="NCBIfam" id="TIGR00350">
    <property type="entry name" value="lytR_cpsA_psr"/>
    <property type="match status" value="1"/>
</dbReference>
<reference evidence="4 5" key="1">
    <citation type="submission" date="2023-07" db="EMBL/GenBank/DDBJ databases">
        <title>Genomic Encyclopedia of Type Strains, Phase IV (KMG-IV): sequencing the most valuable type-strain genomes for metagenomic binning, comparative biology and taxonomic classification.</title>
        <authorList>
            <person name="Goeker M."/>
        </authorList>
    </citation>
    <scope>NUCLEOTIDE SEQUENCE [LARGE SCALE GENOMIC DNA]</scope>
    <source>
        <strain evidence="4 5">DSM 16784</strain>
    </source>
</reference>
<dbReference type="InterPro" id="IPR004474">
    <property type="entry name" value="LytR_CpsA_psr"/>
</dbReference>
<evidence type="ECO:0000256" key="2">
    <source>
        <dbReference type="SAM" id="Phobius"/>
    </source>
</evidence>
<keyword evidence="5" id="KW-1185">Reference proteome</keyword>
<feature type="domain" description="Cell envelope-related transcriptional attenuator" evidence="3">
    <location>
        <begin position="74"/>
        <end position="214"/>
    </location>
</feature>
<comment type="similarity">
    <text evidence="1">Belongs to the LytR/CpsA/Psr (LCP) family.</text>
</comment>
<name>A0ABU0DYT5_9FIRM</name>
<evidence type="ECO:0000256" key="1">
    <source>
        <dbReference type="ARBA" id="ARBA00006068"/>
    </source>
</evidence>
<organism evidence="4 5">
    <name type="scientific">Breznakia pachnodae</name>
    <dbReference type="NCBI Taxonomy" id="265178"/>
    <lineage>
        <taxon>Bacteria</taxon>
        <taxon>Bacillati</taxon>
        <taxon>Bacillota</taxon>
        <taxon>Erysipelotrichia</taxon>
        <taxon>Erysipelotrichales</taxon>
        <taxon>Erysipelotrichaceae</taxon>
        <taxon>Breznakia</taxon>
    </lineage>
</organism>
<dbReference type="Proteomes" id="UP001230220">
    <property type="component" value="Unassembled WGS sequence"/>
</dbReference>
<dbReference type="RefSeq" id="WP_307405225.1">
    <property type="nucleotide sequence ID" value="NZ_JAUSUR010000001.1"/>
</dbReference>
<dbReference type="PANTHER" id="PTHR33392">
    <property type="entry name" value="POLYISOPRENYL-TEICHOIC ACID--PEPTIDOGLYCAN TEICHOIC ACID TRANSFERASE TAGU"/>
    <property type="match status" value="1"/>
</dbReference>
<evidence type="ECO:0000313" key="5">
    <source>
        <dbReference type="Proteomes" id="UP001230220"/>
    </source>
</evidence>
<dbReference type="EMBL" id="JAUSUR010000001">
    <property type="protein sequence ID" value="MDQ0359807.1"/>
    <property type="molecule type" value="Genomic_DNA"/>
</dbReference>
<dbReference type="Gene3D" id="3.40.630.190">
    <property type="entry name" value="LCP protein"/>
    <property type="match status" value="1"/>
</dbReference>